<dbReference type="EMBL" id="JBHSXN010000003">
    <property type="protein sequence ID" value="MFC6954398.1"/>
    <property type="molecule type" value="Genomic_DNA"/>
</dbReference>
<keyword evidence="1" id="KW-0472">Membrane</keyword>
<evidence type="ECO:0000313" key="2">
    <source>
        <dbReference type="EMBL" id="MFC6954398.1"/>
    </source>
</evidence>
<evidence type="ECO:0000313" key="3">
    <source>
        <dbReference type="Proteomes" id="UP001596395"/>
    </source>
</evidence>
<dbReference type="InterPro" id="IPR055943">
    <property type="entry name" value="DUF7521"/>
</dbReference>
<reference evidence="2 3" key="1">
    <citation type="journal article" date="2019" name="Int. J. Syst. Evol. Microbiol.">
        <title>The Global Catalogue of Microorganisms (GCM) 10K type strain sequencing project: providing services to taxonomists for standard genome sequencing and annotation.</title>
        <authorList>
            <consortium name="The Broad Institute Genomics Platform"/>
            <consortium name="The Broad Institute Genome Sequencing Center for Infectious Disease"/>
            <person name="Wu L."/>
            <person name="Ma J."/>
        </authorList>
    </citation>
    <scope>NUCLEOTIDE SEQUENCE [LARGE SCALE GENOMIC DNA]</scope>
    <source>
        <strain evidence="2 3">GX26</strain>
    </source>
</reference>
<feature type="transmembrane region" description="Helical" evidence="1">
    <location>
        <begin position="38"/>
        <end position="59"/>
    </location>
</feature>
<keyword evidence="3" id="KW-1185">Reference proteome</keyword>
<dbReference type="AlphaFoldDB" id="A0ABD5VHR1"/>
<keyword evidence="1" id="KW-1133">Transmembrane helix</keyword>
<proteinExistence type="predicted"/>
<comment type="caution">
    <text evidence="2">The sequence shown here is derived from an EMBL/GenBank/DDBJ whole genome shotgun (WGS) entry which is preliminary data.</text>
</comment>
<protein>
    <submittedName>
        <fullName evidence="2">Uncharacterized protein</fullName>
    </submittedName>
</protein>
<dbReference type="Pfam" id="PF24365">
    <property type="entry name" value="DUF7521"/>
    <property type="match status" value="1"/>
</dbReference>
<feature type="transmembrane region" description="Helical" evidence="1">
    <location>
        <begin position="71"/>
        <end position="91"/>
    </location>
</feature>
<organism evidence="2 3">
    <name type="scientific">Halorubellus litoreus</name>
    <dbReference type="NCBI Taxonomy" id="755308"/>
    <lineage>
        <taxon>Archaea</taxon>
        <taxon>Methanobacteriati</taxon>
        <taxon>Methanobacteriota</taxon>
        <taxon>Stenosarchaea group</taxon>
        <taxon>Halobacteria</taxon>
        <taxon>Halobacteriales</taxon>
        <taxon>Halorubellaceae</taxon>
        <taxon>Halorubellus</taxon>
    </lineage>
</organism>
<gene>
    <name evidence="2" type="ORF">ACFQGB_16160</name>
</gene>
<dbReference type="RefSeq" id="WP_336351348.1">
    <property type="nucleotide sequence ID" value="NZ_JAZAQL010000003.1"/>
</dbReference>
<evidence type="ECO:0000256" key="1">
    <source>
        <dbReference type="SAM" id="Phobius"/>
    </source>
</evidence>
<accession>A0ABD5VHR1</accession>
<sequence length="93" mass="9893">MSSHTPALVVALKAITLALGGLISYLSYRAYRRTDARALGYLALGFGVITLGSLLAGVFDQFPTGFERNTALVIESALTAIGFAIITYSLYSE</sequence>
<name>A0ABD5VHR1_9EURY</name>
<feature type="transmembrane region" description="Helical" evidence="1">
    <location>
        <begin position="6"/>
        <end position="26"/>
    </location>
</feature>
<dbReference type="Proteomes" id="UP001596395">
    <property type="component" value="Unassembled WGS sequence"/>
</dbReference>
<keyword evidence="1" id="KW-0812">Transmembrane</keyword>